<evidence type="ECO:0000256" key="3">
    <source>
        <dbReference type="ARBA" id="ARBA00022475"/>
    </source>
</evidence>
<dbReference type="CDD" id="cd13957">
    <property type="entry name" value="PT_UbiA_Cox10"/>
    <property type="match status" value="1"/>
</dbReference>
<dbReference type="Gene3D" id="1.10.357.140">
    <property type="entry name" value="UbiA prenyltransferase"/>
    <property type="match status" value="1"/>
</dbReference>
<gene>
    <name evidence="12" type="primary">ctaB1</name>
    <name evidence="12" type="ORF">MFFC18_49830</name>
</gene>
<comment type="catalytic activity">
    <reaction evidence="9">
        <text>heme b + (2E,6E)-farnesyl diphosphate + H2O = Fe(II)-heme o + diphosphate</text>
        <dbReference type="Rhea" id="RHEA:28070"/>
        <dbReference type="ChEBI" id="CHEBI:15377"/>
        <dbReference type="ChEBI" id="CHEBI:33019"/>
        <dbReference type="ChEBI" id="CHEBI:60344"/>
        <dbReference type="ChEBI" id="CHEBI:60530"/>
        <dbReference type="ChEBI" id="CHEBI:175763"/>
        <dbReference type="EC" id="2.5.1.141"/>
    </reaction>
</comment>
<dbReference type="PANTHER" id="PTHR43448:SF7">
    <property type="entry name" value="4-HYDROXYBENZOATE SOLANESYLTRANSFERASE"/>
    <property type="match status" value="1"/>
</dbReference>
<evidence type="ECO:0000256" key="7">
    <source>
        <dbReference type="ARBA" id="ARBA00023133"/>
    </source>
</evidence>
<keyword evidence="6 11" id="KW-1133">Transmembrane helix</keyword>
<feature type="transmembrane region" description="Helical" evidence="11">
    <location>
        <begin position="12"/>
        <end position="31"/>
    </location>
</feature>
<dbReference type="PANTHER" id="PTHR43448">
    <property type="entry name" value="PROTOHEME IX FARNESYLTRANSFERASE, MITOCHONDRIAL"/>
    <property type="match status" value="1"/>
</dbReference>
<accession>A0A5B9PIJ3</accession>
<dbReference type="InterPro" id="IPR027469">
    <property type="entry name" value="Cation_efflux_TMD_sf"/>
</dbReference>
<evidence type="ECO:0000313" key="13">
    <source>
        <dbReference type="Proteomes" id="UP000322214"/>
    </source>
</evidence>
<organism evidence="12 13">
    <name type="scientific">Mariniblastus fucicola</name>
    <dbReference type="NCBI Taxonomy" id="980251"/>
    <lineage>
        <taxon>Bacteria</taxon>
        <taxon>Pseudomonadati</taxon>
        <taxon>Planctomycetota</taxon>
        <taxon>Planctomycetia</taxon>
        <taxon>Pirellulales</taxon>
        <taxon>Pirellulaceae</taxon>
        <taxon>Mariniblastus</taxon>
    </lineage>
</organism>
<evidence type="ECO:0000256" key="5">
    <source>
        <dbReference type="ARBA" id="ARBA00022692"/>
    </source>
</evidence>
<keyword evidence="3" id="KW-1003">Cell membrane</keyword>
<keyword evidence="5 11" id="KW-0812">Transmembrane</keyword>
<feature type="transmembrane region" description="Helical" evidence="11">
    <location>
        <begin position="105"/>
        <end position="123"/>
    </location>
</feature>
<keyword evidence="8 11" id="KW-0472">Membrane</keyword>
<evidence type="ECO:0000256" key="9">
    <source>
        <dbReference type="ARBA" id="ARBA00047690"/>
    </source>
</evidence>
<reference evidence="12 13" key="1">
    <citation type="submission" date="2019-08" db="EMBL/GenBank/DDBJ databases">
        <title>Deep-cultivation of Planctomycetes and their phenomic and genomic characterization uncovers novel biology.</title>
        <authorList>
            <person name="Wiegand S."/>
            <person name="Jogler M."/>
            <person name="Boedeker C."/>
            <person name="Pinto D."/>
            <person name="Vollmers J."/>
            <person name="Rivas-Marin E."/>
            <person name="Kohn T."/>
            <person name="Peeters S.H."/>
            <person name="Heuer A."/>
            <person name="Rast P."/>
            <person name="Oberbeckmann S."/>
            <person name="Bunk B."/>
            <person name="Jeske O."/>
            <person name="Meyerdierks A."/>
            <person name="Storesund J.E."/>
            <person name="Kallscheuer N."/>
            <person name="Luecker S."/>
            <person name="Lage O.M."/>
            <person name="Pohl T."/>
            <person name="Merkel B.J."/>
            <person name="Hornburger P."/>
            <person name="Mueller R.-W."/>
            <person name="Bruemmer F."/>
            <person name="Labrenz M."/>
            <person name="Spormann A.M."/>
            <person name="Op den Camp H."/>
            <person name="Overmann J."/>
            <person name="Amann R."/>
            <person name="Jetten M.S.M."/>
            <person name="Mascher T."/>
            <person name="Medema M.H."/>
            <person name="Devos D.P."/>
            <person name="Kaster A.-K."/>
            <person name="Ovreas L."/>
            <person name="Rohde M."/>
            <person name="Galperin M.Y."/>
            <person name="Jogler C."/>
        </authorList>
    </citation>
    <scope>NUCLEOTIDE SEQUENCE [LARGE SCALE GENOMIC DNA]</scope>
    <source>
        <strain evidence="12 13">FC18</strain>
    </source>
</reference>
<dbReference type="NCBIfam" id="TIGR01473">
    <property type="entry name" value="cyoE_ctaB"/>
    <property type="match status" value="1"/>
</dbReference>
<evidence type="ECO:0000256" key="2">
    <source>
        <dbReference type="ARBA" id="ARBA00004919"/>
    </source>
</evidence>
<proteinExistence type="predicted"/>
<dbReference type="InterPro" id="IPR000537">
    <property type="entry name" value="UbiA_prenyltransferase"/>
</dbReference>
<evidence type="ECO:0000256" key="6">
    <source>
        <dbReference type="ARBA" id="ARBA00022989"/>
    </source>
</evidence>
<dbReference type="SUPFAM" id="SSF161111">
    <property type="entry name" value="Cation efflux protein transmembrane domain-like"/>
    <property type="match status" value="1"/>
</dbReference>
<feature type="transmembrane region" description="Helical" evidence="11">
    <location>
        <begin position="267"/>
        <end position="284"/>
    </location>
</feature>
<feature type="transmembrane region" description="Helical" evidence="11">
    <location>
        <begin position="135"/>
        <end position="152"/>
    </location>
</feature>
<comment type="subcellular location">
    <subcellularLocation>
        <location evidence="1">Cell membrane</location>
        <topology evidence="1">Multi-pass membrane protein</topology>
    </subcellularLocation>
</comment>
<keyword evidence="4 12" id="KW-0808">Transferase</keyword>
<feature type="transmembrane region" description="Helical" evidence="11">
    <location>
        <begin position="79"/>
        <end position="99"/>
    </location>
</feature>
<feature type="transmembrane region" description="Helical" evidence="11">
    <location>
        <begin position="228"/>
        <end position="246"/>
    </location>
</feature>
<dbReference type="Proteomes" id="UP000322214">
    <property type="component" value="Chromosome"/>
</dbReference>
<evidence type="ECO:0000256" key="11">
    <source>
        <dbReference type="SAM" id="Phobius"/>
    </source>
</evidence>
<dbReference type="AlphaFoldDB" id="A0A5B9PIJ3"/>
<evidence type="ECO:0000313" key="12">
    <source>
        <dbReference type="EMBL" id="QEG25060.1"/>
    </source>
</evidence>
<feature type="transmembrane region" description="Helical" evidence="11">
    <location>
        <begin position="158"/>
        <end position="182"/>
    </location>
</feature>
<dbReference type="GO" id="GO:0006783">
    <property type="term" value="P:heme biosynthetic process"/>
    <property type="evidence" value="ECO:0007669"/>
    <property type="project" value="UniProtKB-UniRule"/>
</dbReference>
<dbReference type="GO" id="GO:0005886">
    <property type="term" value="C:plasma membrane"/>
    <property type="evidence" value="ECO:0007669"/>
    <property type="project" value="UniProtKB-SubCell"/>
</dbReference>
<dbReference type="InterPro" id="IPR006369">
    <property type="entry name" value="Protohaem_IX_farnesylTrfase"/>
</dbReference>
<protein>
    <recommendedName>
        <fullName evidence="10">Heme o synthase</fullName>
        <ecNumber evidence="10">2.5.1.141</ecNumber>
    </recommendedName>
</protein>
<evidence type="ECO:0000256" key="4">
    <source>
        <dbReference type="ARBA" id="ARBA00022679"/>
    </source>
</evidence>
<feature type="transmembrane region" description="Helical" evidence="11">
    <location>
        <begin position="203"/>
        <end position="222"/>
    </location>
</feature>
<evidence type="ECO:0000256" key="1">
    <source>
        <dbReference type="ARBA" id="ARBA00004651"/>
    </source>
</evidence>
<dbReference type="KEGG" id="mff:MFFC18_49830"/>
<dbReference type="GO" id="GO:0008495">
    <property type="term" value="F:protoheme IX farnesyltransferase activity"/>
    <property type="evidence" value="ECO:0007669"/>
    <property type="project" value="UniProtKB-UniRule"/>
</dbReference>
<feature type="transmembrane region" description="Helical" evidence="11">
    <location>
        <begin position="37"/>
        <end position="58"/>
    </location>
</feature>
<keyword evidence="7" id="KW-0350">Heme biosynthesis</keyword>
<dbReference type="EC" id="2.5.1.141" evidence="10"/>
<evidence type="ECO:0000256" key="8">
    <source>
        <dbReference type="ARBA" id="ARBA00023136"/>
    </source>
</evidence>
<dbReference type="InterPro" id="IPR044878">
    <property type="entry name" value="UbiA_sf"/>
</dbReference>
<sequence length="285" mass="31494">MSAFVELTKMRISIMVVLTFVVAAIVSQPQFIDPWIMLWGTVGCLLICFSGNAMNMYVERKTDSLMPRTAGRPLPADKLTSIEVLIFGAATFVASTAIFWNLVNWQTAVCAAVNWIVYVIVYTPLKRKTWFNTEIGAVAGALPVIMGALATTETVPLVAWAFFGVLVFWQFPHFMAIAWKYRHEYKAGGLQMLTVVDPSGKRAGFKSVVTCVLLILCSLIPVVEVRTIFHVILLVTISLIVGAPYLKASIGFNADPNDITAKKLMRSSLLYLPLYMAGLLIVYLT</sequence>
<evidence type="ECO:0000256" key="10">
    <source>
        <dbReference type="NCBIfam" id="TIGR01473"/>
    </source>
</evidence>
<dbReference type="EMBL" id="CP042912">
    <property type="protein sequence ID" value="QEG25060.1"/>
    <property type="molecule type" value="Genomic_DNA"/>
</dbReference>
<keyword evidence="13" id="KW-1185">Reference proteome</keyword>
<dbReference type="Pfam" id="PF01040">
    <property type="entry name" value="UbiA"/>
    <property type="match status" value="1"/>
</dbReference>
<dbReference type="STRING" id="980251.GCA_001642875_01361"/>
<name>A0A5B9PIJ3_9BACT</name>
<comment type="pathway">
    <text evidence="2">Porphyrin-containing compound metabolism; heme O biosynthesis; heme O from protoheme: step 1/1.</text>
</comment>